<evidence type="ECO:0008006" key="12">
    <source>
        <dbReference type="Google" id="ProtNLM"/>
    </source>
</evidence>
<comment type="catalytic activity">
    <reaction evidence="1">
        <text>inosine + phosphate = alpha-D-ribose 1-phosphate + hypoxanthine</text>
        <dbReference type="Rhea" id="RHEA:27646"/>
        <dbReference type="ChEBI" id="CHEBI:17368"/>
        <dbReference type="ChEBI" id="CHEBI:17596"/>
        <dbReference type="ChEBI" id="CHEBI:43474"/>
        <dbReference type="ChEBI" id="CHEBI:57720"/>
        <dbReference type="EC" id="2.4.2.1"/>
    </reaction>
    <physiologicalReaction direction="left-to-right" evidence="1">
        <dbReference type="Rhea" id="RHEA:27647"/>
    </physiologicalReaction>
</comment>
<gene>
    <name evidence="11" type="ORF">AVDCRST_MAG50-3346</name>
</gene>
<dbReference type="CDD" id="cd16833">
    <property type="entry name" value="YfiH"/>
    <property type="match status" value="1"/>
</dbReference>
<keyword evidence="4" id="KW-0808">Transferase</keyword>
<dbReference type="PANTHER" id="PTHR30616">
    <property type="entry name" value="UNCHARACTERIZED PROTEIN YFIH"/>
    <property type="match status" value="1"/>
</dbReference>
<dbReference type="AlphaFoldDB" id="A0A6J4J2K5"/>
<comment type="similarity">
    <text evidence="3">Belongs to the purine nucleoside phosphorylase YfiH/LACC1 family.</text>
</comment>
<protein>
    <recommendedName>
        <fullName evidence="12">Laccase domain-containing protein</fullName>
    </recommendedName>
</protein>
<dbReference type="GO" id="GO:0017061">
    <property type="term" value="F:S-methyl-5-thioadenosine phosphorylase activity"/>
    <property type="evidence" value="ECO:0007669"/>
    <property type="project" value="UniProtKB-EC"/>
</dbReference>
<evidence type="ECO:0000256" key="8">
    <source>
        <dbReference type="ARBA" id="ARBA00047989"/>
    </source>
</evidence>
<evidence type="ECO:0000256" key="1">
    <source>
        <dbReference type="ARBA" id="ARBA00000553"/>
    </source>
</evidence>
<evidence type="ECO:0000256" key="9">
    <source>
        <dbReference type="ARBA" id="ARBA00048968"/>
    </source>
</evidence>
<name>A0A6J4J2K5_9ACTN</name>
<organism evidence="11">
    <name type="scientific">uncultured Acidimicrobiales bacterium</name>
    <dbReference type="NCBI Taxonomy" id="310071"/>
    <lineage>
        <taxon>Bacteria</taxon>
        <taxon>Bacillati</taxon>
        <taxon>Actinomycetota</taxon>
        <taxon>Acidimicrobiia</taxon>
        <taxon>Acidimicrobiales</taxon>
        <taxon>environmental samples</taxon>
    </lineage>
</organism>
<evidence type="ECO:0000313" key="11">
    <source>
        <dbReference type="EMBL" id="CAA9268706.1"/>
    </source>
</evidence>
<evidence type="ECO:0000256" key="2">
    <source>
        <dbReference type="ARBA" id="ARBA00003215"/>
    </source>
</evidence>
<comment type="function">
    <text evidence="2">Purine nucleoside enzyme that catalyzes the phosphorolysis of adenosine and inosine nucleosides, yielding D-ribose 1-phosphate and the respective free bases, adenine and hypoxanthine. Also catalyzes the phosphorolysis of S-methyl-5'-thioadenosine into adenine and S-methyl-5-thio-alpha-D-ribose 1-phosphate. Also has adenosine deaminase activity.</text>
</comment>
<comment type="catalytic activity">
    <reaction evidence="9">
        <text>adenosine + phosphate = alpha-D-ribose 1-phosphate + adenine</text>
        <dbReference type="Rhea" id="RHEA:27642"/>
        <dbReference type="ChEBI" id="CHEBI:16335"/>
        <dbReference type="ChEBI" id="CHEBI:16708"/>
        <dbReference type="ChEBI" id="CHEBI:43474"/>
        <dbReference type="ChEBI" id="CHEBI:57720"/>
        <dbReference type="EC" id="2.4.2.1"/>
    </reaction>
    <physiologicalReaction direction="left-to-right" evidence="9">
        <dbReference type="Rhea" id="RHEA:27643"/>
    </physiologicalReaction>
</comment>
<proteinExistence type="inferred from homology"/>
<reference evidence="11" key="1">
    <citation type="submission" date="2020-02" db="EMBL/GenBank/DDBJ databases">
        <authorList>
            <person name="Meier V. D."/>
        </authorList>
    </citation>
    <scope>NUCLEOTIDE SEQUENCE</scope>
    <source>
        <strain evidence="11">AVDCRST_MAG50</strain>
    </source>
</reference>
<dbReference type="InterPro" id="IPR011324">
    <property type="entry name" value="Cytotoxic_necrot_fac-like_cat"/>
</dbReference>
<dbReference type="Gene3D" id="3.60.140.10">
    <property type="entry name" value="CNF1/YfiH-like putative cysteine hydrolases"/>
    <property type="match status" value="1"/>
</dbReference>
<dbReference type="EMBL" id="CADCTF010000156">
    <property type="protein sequence ID" value="CAA9268706.1"/>
    <property type="molecule type" value="Genomic_DNA"/>
</dbReference>
<sequence length="224" mass="23146">MGLSYPLGLARVVFTERSDGDFRGDQGLGVVDGLTPGMTWHTAHQVHGVGVASVDDLQGSGRAGEADALITTSAQRAVAVRTADCAPVALATPEGVVAVVHAGWQGLLAGVVAAAVDRLRLLGGTTVSAALGPCIHAGCYEFSPHDLDRVAARFGDSVRGTTTEGEPALDVPAAVRSALDAAGVTLVLDVDRCTACDVLEGRPRWFSHRARGDTGRMATVVWRP</sequence>
<keyword evidence="5" id="KW-0479">Metal-binding</keyword>
<evidence type="ECO:0000256" key="3">
    <source>
        <dbReference type="ARBA" id="ARBA00007353"/>
    </source>
</evidence>
<dbReference type="Pfam" id="PF02578">
    <property type="entry name" value="Cu-oxidase_4"/>
    <property type="match status" value="1"/>
</dbReference>
<comment type="catalytic activity">
    <reaction evidence="10">
        <text>S-methyl-5'-thioadenosine + phosphate = 5-(methylsulfanyl)-alpha-D-ribose 1-phosphate + adenine</text>
        <dbReference type="Rhea" id="RHEA:11852"/>
        <dbReference type="ChEBI" id="CHEBI:16708"/>
        <dbReference type="ChEBI" id="CHEBI:17509"/>
        <dbReference type="ChEBI" id="CHEBI:43474"/>
        <dbReference type="ChEBI" id="CHEBI:58533"/>
        <dbReference type="EC" id="2.4.2.28"/>
    </reaction>
    <physiologicalReaction direction="left-to-right" evidence="10">
        <dbReference type="Rhea" id="RHEA:11853"/>
    </physiologicalReaction>
</comment>
<dbReference type="GO" id="GO:0005507">
    <property type="term" value="F:copper ion binding"/>
    <property type="evidence" value="ECO:0007669"/>
    <property type="project" value="TreeGrafter"/>
</dbReference>
<evidence type="ECO:0000256" key="6">
    <source>
        <dbReference type="ARBA" id="ARBA00022801"/>
    </source>
</evidence>
<dbReference type="SUPFAM" id="SSF64438">
    <property type="entry name" value="CNF1/YfiH-like putative cysteine hydrolases"/>
    <property type="match status" value="1"/>
</dbReference>
<dbReference type="GO" id="GO:0016787">
    <property type="term" value="F:hydrolase activity"/>
    <property type="evidence" value="ECO:0007669"/>
    <property type="project" value="UniProtKB-KW"/>
</dbReference>
<dbReference type="PANTHER" id="PTHR30616:SF2">
    <property type="entry name" value="PURINE NUCLEOSIDE PHOSPHORYLASE LACC1"/>
    <property type="match status" value="1"/>
</dbReference>
<evidence type="ECO:0000256" key="4">
    <source>
        <dbReference type="ARBA" id="ARBA00022679"/>
    </source>
</evidence>
<comment type="catalytic activity">
    <reaction evidence="8">
        <text>adenosine + H2O + H(+) = inosine + NH4(+)</text>
        <dbReference type="Rhea" id="RHEA:24408"/>
        <dbReference type="ChEBI" id="CHEBI:15377"/>
        <dbReference type="ChEBI" id="CHEBI:15378"/>
        <dbReference type="ChEBI" id="CHEBI:16335"/>
        <dbReference type="ChEBI" id="CHEBI:17596"/>
        <dbReference type="ChEBI" id="CHEBI:28938"/>
        <dbReference type="EC" id="3.5.4.4"/>
    </reaction>
    <physiologicalReaction direction="left-to-right" evidence="8">
        <dbReference type="Rhea" id="RHEA:24409"/>
    </physiologicalReaction>
</comment>
<dbReference type="InterPro" id="IPR038371">
    <property type="entry name" value="Cu_polyphenol_OxRdtase_sf"/>
</dbReference>
<evidence type="ECO:0000256" key="10">
    <source>
        <dbReference type="ARBA" id="ARBA00049893"/>
    </source>
</evidence>
<keyword evidence="7" id="KW-0862">Zinc</keyword>
<evidence type="ECO:0000256" key="5">
    <source>
        <dbReference type="ARBA" id="ARBA00022723"/>
    </source>
</evidence>
<evidence type="ECO:0000256" key="7">
    <source>
        <dbReference type="ARBA" id="ARBA00022833"/>
    </source>
</evidence>
<accession>A0A6J4J2K5</accession>
<keyword evidence="6" id="KW-0378">Hydrolase</keyword>
<dbReference type="InterPro" id="IPR003730">
    <property type="entry name" value="Cu_polyphenol_OxRdtase"/>
</dbReference>